<comment type="subcellular location">
    <subcellularLocation>
        <location evidence="1">Cell membrane</location>
        <topology evidence="1">Multi-pass membrane protein</topology>
    </subcellularLocation>
</comment>
<evidence type="ECO:0000256" key="6">
    <source>
        <dbReference type="ARBA" id="ARBA00023136"/>
    </source>
</evidence>
<keyword evidence="5 7" id="KW-1133">Transmembrane helix</keyword>
<dbReference type="Proteomes" id="UP000237056">
    <property type="component" value="Unassembled WGS sequence"/>
</dbReference>
<organism evidence="8 9">
    <name type="scientific">Flavobacterium croceum DSM 17960</name>
    <dbReference type="NCBI Taxonomy" id="1121886"/>
    <lineage>
        <taxon>Bacteria</taxon>
        <taxon>Pseudomonadati</taxon>
        <taxon>Bacteroidota</taxon>
        <taxon>Flavobacteriia</taxon>
        <taxon>Flavobacteriales</taxon>
        <taxon>Flavobacteriaceae</taxon>
        <taxon>Flavobacterium</taxon>
    </lineage>
</organism>
<dbReference type="AlphaFoldDB" id="A0A2S4NAU4"/>
<evidence type="ECO:0000256" key="4">
    <source>
        <dbReference type="ARBA" id="ARBA00022692"/>
    </source>
</evidence>
<proteinExistence type="inferred from homology"/>
<evidence type="ECO:0000256" key="5">
    <source>
        <dbReference type="ARBA" id="ARBA00022989"/>
    </source>
</evidence>
<gene>
    <name evidence="8" type="ORF">Q361_10382</name>
</gene>
<accession>A0A2S4NAU4</accession>
<dbReference type="PANTHER" id="PTHR33884:SF3">
    <property type="entry name" value="UPF0410 PROTEIN YMGE"/>
    <property type="match status" value="1"/>
</dbReference>
<keyword evidence="6 7" id="KW-0472">Membrane</keyword>
<dbReference type="RefSeq" id="WP_103725232.1">
    <property type="nucleotide sequence ID" value="NZ_PQNY01000003.1"/>
</dbReference>
<evidence type="ECO:0000256" key="2">
    <source>
        <dbReference type="ARBA" id="ARBA00011006"/>
    </source>
</evidence>
<feature type="transmembrane region" description="Helical" evidence="7">
    <location>
        <begin position="63"/>
        <end position="83"/>
    </location>
</feature>
<evidence type="ECO:0000313" key="8">
    <source>
        <dbReference type="EMBL" id="POS02573.1"/>
    </source>
</evidence>
<reference evidence="8 9" key="1">
    <citation type="submission" date="2018-01" db="EMBL/GenBank/DDBJ databases">
        <title>Genomic Encyclopedia of Type Strains, Phase I: the one thousand microbial genomes (KMG-I) project.</title>
        <authorList>
            <person name="Goeker M."/>
        </authorList>
    </citation>
    <scope>NUCLEOTIDE SEQUENCE [LARGE SCALE GENOMIC DNA]</scope>
    <source>
        <strain evidence="8 9">DSM 17960</strain>
    </source>
</reference>
<comment type="similarity">
    <text evidence="2">Belongs to the UPF0410 family.</text>
</comment>
<feature type="transmembrane region" description="Helical" evidence="7">
    <location>
        <begin position="28"/>
        <end position="51"/>
    </location>
</feature>
<evidence type="ECO:0000256" key="7">
    <source>
        <dbReference type="SAM" id="Phobius"/>
    </source>
</evidence>
<comment type="caution">
    <text evidence="8">The sequence shown here is derived from an EMBL/GenBank/DDBJ whole genome shotgun (WGS) entry which is preliminary data.</text>
</comment>
<dbReference type="Pfam" id="PF04226">
    <property type="entry name" value="Transgly_assoc"/>
    <property type="match status" value="1"/>
</dbReference>
<name>A0A2S4NAU4_9FLAO</name>
<evidence type="ECO:0000313" key="9">
    <source>
        <dbReference type="Proteomes" id="UP000237056"/>
    </source>
</evidence>
<evidence type="ECO:0000256" key="1">
    <source>
        <dbReference type="ARBA" id="ARBA00004651"/>
    </source>
</evidence>
<dbReference type="PANTHER" id="PTHR33884">
    <property type="entry name" value="UPF0410 PROTEIN YMGE"/>
    <property type="match status" value="1"/>
</dbReference>
<keyword evidence="4 7" id="KW-0812">Transmembrane</keyword>
<dbReference type="OrthoDB" id="9811343at2"/>
<dbReference type="GO" id="GO:0005886">
    <property type="term" value="C:plasma membrane"/>
    <property type="evidence" value="ECO:0007669"/>
    <property type="project" value="UniProtKB-SubCell"/>
</dbReference>
<dbReference type="EMBL" id="PQNY01000003">
    <property type="protein sequence ID" value="POS02573.1"/>
    <property type="molecule type" value="Genomic_DNA"/>
</dbReference>
<keyword evidence="3" id="KW-1003">Cell membrane</keyword>
<evidence type="ECO:0000256" key="3">
    <source>
        <dbReference type="ARBA" id="ARBA00022475"/>
    </source>
</evidence>
<keyword evidence="9" id="KW-1185">Reference proteome</keyword>
<protein>
    <submittedName>
        <fullName evidence="8">Putative membrane protein YeaQ/YmgE (Transglycosylase-associated protein family)</fullName>
    </submittedName>
</protein>
<sequence length="87" mass="9239">MTNILIWILFGLIAGVIAKFLKPGPDGQGWVATIIIGVIGSVVGGFLGNLLFDKGVTNEIFSFYNMGMSVVGAIIVLYAYNAITKKS</sequence>
<dbReference type="InterPro" id="IPR007341">
    <property type="entry name" value="Transgly_assoc"/>
</dbReference>